<keyword evidence="2" id="KW-1185">Reference proteome</keyword>
<proteinExistence type="predicted"/>
<reference evidence="1" key="1">
    <citation type="submission" date="2021-05" db="EMBL/GenBank/DDBJ databases">
        <authorList>
            <person name="Pan Q."/>
            <person name="Jouanno E."/>
            <person name="Zahm M."/>
            <person name="Klopp C."/>
            <person name="Cabau C."/>
            <person name="Louis A."/>
            <person name="Berthelot C."/>
            <person name="Parey E."/>
            <person name="Roest Crollius H."/>
            <person name="Montfort J."/>
            <person name="Robinson-Rechavi M."/>
            <person name="Bouchez O."/>
            <person name="Lampietro C."/>
            <person name="Lopez Roques C."/>
            <person name="Donnadieu C."/>
            <person name="Postlethwait J."/>
            <person name="Bobe J."/>
            <person name="Dillon D."/>
            <person name="Chandos A."/>
            <person name="von Hippel F."/>
            <person name="Guiguen Y."/>
        </authorList>
    </citation>
    <scope>NUCLEOTIDE SEQUENCE</scope>
    <source>
        <strain evidence="1">YG-Jan2019</strain>
    </source>
</reference>
<protein>
    <submittedName>
        <fullName evidence="1">Uncharacterized protein</fullName>
    </submittedName>
</protein>
<accession>A0ACC2FKK6</accession>
<dbReference type="Proteomes" id="UP001157502">
    <property type="component" value="Chromosome 26"/>
</dbReference>
<organism evidence="1 2">
    <name type="scientific">Dallia pectoralis</name>
    <name type="common">Alaska blackfish</name>
    <dbReference type="NCBI Taxonomy" id="75939"/>
    <lineage>
        <taxon>Eukaryota</taxon>
        <taxon>Metazoa</taxon>
        <taxon>Chordata</taxon>
        <taxon>Craniata</taxon>
        <taxon>Vertebrata</taxon>
        <taxon>Euteleostomi</taxon>
        <taxon>Actinopterygii</taxon>
        <taxon>Neopterygii</taxon>
        <taxon>Teleostei</taxon>
        <taxon>Protacanthopterygii</taxon>
        <taxon>Esociformes</taxon>
        <taxon>Umbridae</taxon>
        <taxon>Dallia</taxon>
    </lineage>
</organism>
<gene>
    <name evidence="1" type="ORF">DPEC_G00287810</name>
</gene>
<sequence>MGVRVSEVSAVDPVLMNSPIRCFGCCNTRLSVENNNRTTVCDIVQFLGCLRKEEKMVRESGEKMTKQRSMRPLTRQGVLVTWFPKPLHWSRCRPLKHSVPLLPLL</sequence>
<evidence type="ECO:0000313" key="2">
    <source>
        <dbReference type="Proteomes" id="UP001157502"/>
    </source>
</evidence>
<dbReference type="EMBL" id="CM055753">
    <property type="protein sequence ID" value="KAJ7991818.1"/>
    <property type="molecule type" value="Genomic_DNA"/>
</dbReference>
<name>A0ACC2FKK6_DALPE</name>
<evidence type="ECO:0000313" key="1">
    <source>
        <dbReference type="EMBL" id="KAJ7991818.1"/>
    </source>
</evidence>
<comment type="caution">
    <text evidence="1">The sequence shown here is derived from an EMBL/GenBank/DDBJ whole genome shotgun (WGS) entry which is preliminary data.</text>
</comment>